<dbReference type="AlphaFoldDB" id="A0A498P3C4"/>
<organism evidence="2 3">
    <name type="scientific">Labeo rohita</name>
    <name type="common">Indian major carp</name>
    <name type="synonym">Cyprinus rohita</name>
    <dbReference type="NCBI Taxonomy" id="84645"/>
    <lineage>
        <taxon>Eukaryota</taxon>
        <taxon>Metazoa</taxon>
        <taxon>Chordata</taxon>
        <taxon>Craniata</taxon>
        <taxon>Vertebrata</taxon>
        <taxon>Euteleostomi</taxon>
        <taxon>Actinopterygii</taxon>
        <taxon>Neopterygii</taxon>
        <taxon>Teleostei</taxon>
        <taxon>Ostariophysi</taxon>
        <taxon>Cypriniformes</taxon>
        <taxon>Cyprinidae</taxon>
        <taxon>Labeoninae</taxon>
        <taxon>Labeonini</taxon>
        <taxon>Labeo</taxon>
    </lineage>
</organism>
<evidence type="ECO:0000313" key="2">
    <source>
        <dbReference type="EMBL" id="RXN37947.1"/>
    </source>
</evidence>
<dbReference type="InterPro" id="IPR042566">
    <property type="entry name" value="L1_C"/>
</dbReference>
<accession>A0A498P3C4</accession>
<dbReference type="Proteomes" id="UP000290572">
    <property type="component" value="Unassembled WGS sequence"/>
</dbReference>
<protein>
    <submittedName>
        <fullName evidence="2">LINE-1 type transposase domain-containing 1</fullName>
    </submittedName>
</protein>
<name>A0A498P3C4_LABRO</name>
<dbReference type="Gene3D" id="3.30.250.20">
    <property type="entry name" value="L1 transposable element, C-terminal domain"/>
    <property type="match status" value="1"/>
</dbReference>
<evidence type="ECO:0000313" key="3">
    <source>
        <dbReference type="Proteomes" id="UP000290572"/>
    </source>
</evidence>
<keyword evidence="3" id="KW-1185">Reference proteome</keyword>
<comment type="caution">
    <text evidence="2">The sequence shown here is derived from an EMBL/GenBank/DDBJ whole genome shotgun (WGS) entry which is preliminary data.</text>
</comment>
<dbReference type="EMBL" id="QBIY01012064">
    <property type="protein sequence ID" value="RXN27170.1"/>
    <property type="molecule type" value="Genomic_DNA"/>
</dbReference>
<reference evidence="2 3" key="1">
    <citation type="submission" date="2018-03" db="EMBL/GenBank/DDBJ databases">
        <title>Draft genome sequence of Rohu Carp (Labeo rohita).</title>
        <authorList>
            <person name="Das P."/>
            <person name="Kushwaha B."/>
            <person name="Joshi C.G."/>
            <person name="Kumar D."/>
            <person name="Nagpure N.S."/>
            <person name="Sahoo L."/>
            <person name="Das S.P."/>
            <person name="Bit A."/>
            <person name="Patnaik S."/>
            <person name="Meher P.K."/>
            <person name="Jayasankar P."/>
            <person name="Koringa P.G."/>
            <person name="Patel N.V."/>
            <person name="Hinsu A.T."/>
            <person name="Kumar R."/>
            <person name="Pandey M."/>
            <person name="Agarwal S."/>
            <person name="Srivastava S."/>
            <person name="Singh M."/>
            <person name="Iquebal M.A."/>
            <person name="Jaiswal S."/>
            <person name="Angadi U.B."/>
            <person name="Kumar N."/>
            <person name="Raza M."/>
            <person name="Shah T.M."/>
            <person name="Rai A."/>
            <person name="Jena J.K."/>
        </authorList>
    </citation>
    <scope>NUCLEOTIDE SEQUENCE [LARGE SCALE GENOMIC DNA]</scope>
    <source>
        <strain evidence="2">DASCIFA01</strain>
        <tissue evidence="2">Testis</tissue>
    </source>
</reference>
<gene>
    <name evidence="2" type="ORF">ROHU_001572</name>
    <name evidence="1" type="ORF">ROHU_020310</name>
</gene>
<proteinExistence type="predicted"/>
<evidence type="ECO:0000313" key="1">
    <source>
        <dbReference type="EMBL" id="RXN27170.1"/>
    </source>
</evidence>
<sequence>MGIVKYQEHKVMFFPDFSVAVRKQRKQFDDVKKRLQVLNVPYRFVYPAKLSFMHKGQWKICETAGDVQKCIEEFGEAPGE</sequence>
<dbReference type="EMBL" id="QBIY01005288">
    <property type="protein sequence ID" value="RXN37947.1"/>
    <property type="molecule type" value="Genomic_DNA"/>
</dbReference>